<evidence type="ECO:0000313" key="1">
    <source>
        <dbReference type="EMBL" id="TDC07176.1"/>
    </source>
</evidence>
<dbReference type="OrthoDB" id="3483725at2"/>
<proteinExistence type="predicted"/>
<gene>
    <name evidence="1" type="ORF">E1284_32790</name>
</gene>
<evidence type="ECO:0000313" key="2">
    <source>
        <dbReference type="Proteomes" id="UP000295431"/>
    </source>
</evidence>
<name>A0A4V2XKR2_9ACTN</name>
<dbReference type="AlphaFoldDB" id="A0A4V2XKR2"/>
<dbReference type="Proteomes" id="UP000295431">
    <property type="component" value="Unassembled WGS sequence"/>
</dbReference>
<dbReference type="RefSeq" id="WP_131944046.1">
    <property type="nucleotide sequence ID" value="NZ_BAAAMX010000049.1"/>
</dbReference>
<reference evidence="1 2" key="1">
    <citation type="submission" date="2019-03" db="EMBL/GenBank/DDBJ databases">
        <title>Draft genome sequences of novel Actinobacteria.</title>
        <authorList>
            <person name="Sahin N."/>
            <person name="Ay H."/>
            <person name="Saygin H."/>
        </authorList>
    </citation>
    <scope>NUCLEOTIDE SEQUENCE [LARGE SCALE GENOMIC DNA]</scope>
    <source>
        <strain evidence="1 2">DSM 45347</strain>
    </source>
</reference>
<organism evidence="1 2">
    <name type="scientific">Actinomadura bangladeshensis</name>
    <dbReference type="NCBI Taxonomy" id="453573"/>
    <lineage>
        <taxon>Bacteria</taxon>
        <taxon>Bacillati</taxon>
        <taxon>Actinomycetota</taxon>
        <taxon>Actinomycetes</taxon>
        <taxon>Streptosporangiales</taxon>
        <taxon>Thermomonosporaceae</taxon>
        <taxon>Actinomadura</taxon>
    </lineage>
</organism>
<comment type="caution">
    <text evidence="1">The sequence shown here is derived from an EMBL/GenBank/DDBJ whole genome shotgun (WGS) entry which is preliminary data.</text>
</comment>
<dbReference type="EMBL" id="SMJW01000248">
    <property type="protein sequence ID" value="TDC07176.1"/>
    <property type="molecule type" value="Genomic_DNA"/>
</dbReference>
<protein>
    <submittedName>
        <fullName evidence="1">Uncharacterized protein</fullName>
    </submittedName>
</protein>
<sequence length="71" mass="7949">MTATTHARAATGAEAKAELKRDFPGWTFIYSDEGRWWAQLYPVPRELFNKPNLIDADTPADLRAKLAEVAS</sequence>
<accession>A0A4V2XKR2</accession>
<keyword evidence="2" id="KW-1185">Reference proteome</keyword>